<dbReference type="RefSeq" id="WP_175477249.1">
    <property type="nucleotide sequence ID" value="NZ_FNTX01000002.1"/>
</dbReference>
<feature type="chain" id="PRO_5039553697" evidence="1">
    <location>
        <begin position="22"/>
        <end position="432"/>
    </location>
</feature>
<accession>A0A1H5N782</accession>
<reference evidence="3" key="1">
    <citation type="submission" date="2016-10" db="EMBL/GenBank/DDBJ databases">
        <authorList>
            <person name="Varghese N."/>
            <person name="Submissions S."/>
        </authorList>
    </citation>
    <scope>NUCLEOTIDE SEQUENCE [LARGE SCALE GENOMIC DNA]</scope>
    <source>
        <strain evidence="3">DSM 21368</strain>
    </source>
</reference>
<dbReference type="STRING" id="648782.SAMN04488554_4017"/>
<dbReference type="CDD" id="cd13585">
    <property type="entry name" value="PBP2_TMBP_like"/>
    <property type="match status" value="1"/>
</dbReference>
<sequence>MRKHSRALLMAASLATMSLVAACTGTSDGGTTEESTGDDVELRMTIWSASPDHVGMFQSLGDEFAEASPRVSSVTIESFNLADLDTLFTTQIAAGDPPDVSWLPVESSREYVSAGALVDLSEAIDATPDFDFPDLVPSLLENWVDGEAVYGVPFSTGPLIMYFNKDLYAEAGVKDPEELIAEGNWTWEAFRETSQQLRDALEVPGYALNDFDFQNWTRLLPYMEAYGASPWNEDATTCTMDSPEMVEAMSMFHGMTFEDGSMPVPGRQVDFWGGQVGATSAFLGSSGNLSEVDFEWGIAPTPAGPAGDVVATGQAAIVALAAGNHTAESAEFVTFLATKDAMAEYSGAFPPIRESLLVPGTFVENSDVLTAELVQPIIDGITTNGQVFPVAEDNSAVADALNSSLDLNLYQPGADVQEALTSVCGDIDPLLG</sequence>
<keyword evidence="3" id="KW-1185">Reference proteome</keyword>
<dbReference type="AlphaFoldDB" id="A0A1H5N782"/>
<gene>
    <name evidence="2" type="ORF">SAMN04488554_4017</name>
</gene>
<dbReference type="Gene3D" id="3.40.190.10">
    <property type="entry name" value="Periplasmic binding protein-like II"/>
    <property type="match status" value="1"/>
</dbReference>
<dbReference type="InterPro" id="IPR050490">
    <property type="entry name" value="Bact_solute-bd_prot1"/>
</dbReference>
<evidence type="ECO:0000313" key="3">
    <source>
        <dbReference type="Proteomes" id="UP000199220"/>
    </source>
</evidence>
<evidence type="ECO:0000256" key="1">
    <source>
        <dbReference type="SAM" id="SignalP"/>
    </source>
</evidence>
<dbReference type="Pfam" id="PF01547">
    <property type="entry name" value="SBP_bac_1"/>
    <property type="match status" value="1"/>
</dbReference>
<organism evidence="2 3">
    <name type="scientific">Ruania alba</name>
    <dbReference type="NCBI Taxonomy" id="648782"/>
    <lineage>
        <taxon>Bacteria</taxon>
        <taxon>Bacillati</taxon>
        <taxon>Actinomycetota</taxon>
        <taxon>Actinomycetes</taxon>
        <taxon>Micrococcales</taxon>
        <taxon>Ruaniaceae</taxon>
        <taxon>Ruania</taxon>
    </lineage>
</organism>
<dbReference type="SUPFAM" id="SSF53850">
    <property type="entry name" value="Periplasmic binding protein-like II"/>
    <property type="match status" value="1"/>
</dbReference>
<dbReference type="EMBL" id="FNTX01000002">
    <property type="protein sequence ID" value="SEE97394.1"/>
    <property type="molecule type" value="Genomic_DNA"/>
</dbReference>
<dbReference type="PANTHER" id="PTHR43649">
    <property type="entry name" value="ARABINOSE-BINDING PROTEIN-RELATED"/>
    <property type="match status" value="1"/>
</dbReference>
<dbReference type="PROSITE" id="PS51257">
    <property type="entry name" value="PROKAR_LIPOPROTEIN"/>
    <property type="match status" value="1"/>
</dbReference>
<feature type="signal peptide" evidence="1">
    <location>
        <begin position="1"/>
        <end position="21"/>
    </location>
</feature>
<evidence type="ECO:0000313" key="2">
    <source>
        <dbReference type="EMBL" id="SEE97394.1"/>
    </source>
</evidence>
<protein>
    <submittedName>
        <fullName evidence="2">Carbohydrate ABC transporter substrate-binding protein, CUT1 family</fullName>
    </submittedName>
</protein>
<dbReference type="InterPro" id="IPR006059">
    <property type="entry name" value="SBP"/>
</dbReference>
<name>A0A1H5N782_9MICO</name>
<keyword evidence="1" id="KW-0732">Signal</keyword>
<proteinExistence type="predicted"/>
<dbReference type="PANTHER" id="PTHR43649:SF12">
    <property type="entry name" value="DIACETYLCHITOBIOSE BINDING PROTEIN DASA"/>
    <property type="match status" value="1"/>
</dbReference>
<dbReference type="Proteomes" id="UP000199220">
    <property type="component" value="Unassembled WGS sequence"/>
</dbReference>